<evidence type="ECO:0000313" key="11">
    <source>
        <dbReference type="Proteomes" id="UP000650533"/>
    </source>
</evidence>
<dbReference type="PRINTS" id="PR00463">
    <property type="entry name" value="EP450I"/>
</dbReference>
<evidence type="ECO:0000313" key="10">
    <source>
        <dbReference type="EMBL" id="QRW23984.1"/>
    </source>
</evidence>
<dbReference type="GO" id="GO:0004497">
    <property type="term" value="F:monooxygenase activity"/>
    <property type="evidence" value="ECO:0007669"/>
    <property type="project" value="UniProtKB-KW"/>
</dbReference>
<keyword evidence="4 9" id="KW-0349">Heme</keyword>
<dbReference type="PROSITE" id="PS00086">
    <property type="entry name" value="CYTOCHROME_P450"/>
    <property type="match status" value="1"/>
</dbReference>
<dbReference type="KEGG" id="rsx:RhiXN_10308"/>
<comment type="cofactor">
    <cofactor evidence="1 9">
        <name>heme</name>
        <dbReference type="ChEBI" id="CHEBI:30413"/>
    </cofactor>
</comment>
<dbReference type="PRINTS" id="PR00385">
    <property type="entry name" value="P450"/>
</dbReference>
<dbReference type="GO" id="GO:0020037">
    <property type="term" value="F:heme binding"/>
    <property type="evidence" value="ECO:0007669"/>
    <property type="project" value="InterPro"/>
</dbReference>
<evidence type="ECO:0000256" key="3">
    <source>
        <dbReference type="ARBA" id="ARBA00010617"/>
    </source>
</evidence>
<name>A0A8H8SZU4_9AGAM</name>
<dbReference type="InterPro" id="IPR017972">
    <property type="entry name" value="Cyt_P450_CS"/>
</dbReference>
<protein>
    <submittedName>
        <fullName evidence="10">Cytochrome P450 family protein</fullName>
    </submittedName>
</protein>
<accession>A0A8H8SZU4</accession>
<evidence type="ECO:0000256" key="5">
    <source>
        <dbReference type="ARBA" id="ARBA00022723"/>
    </source>
</evidence>
<comment type="similarity">
    <text evidence="3">Belongs to the cytochrome P450 family.</text>
</comment>
<dbReference type="Pfam" id="PF00067">
    <property type="entry name" value="p450"/>
    <property type="match status" value="2"/>
</dbReference>
<evidence type="ECO:0000256" key="6">
    <source>
        <dbReference type="ARBA" id="ARBA00023002"/>
    </source>
</evidence>
<gene>
    <name evidence="10" type="ORF">RhiXN_10308</name>
</gene>
<organism evidence="10 11">
    <name type="scientific">Rhizoctonia solani</name>
    <dbReference type="NCBI Taxonomy" id="456999"/>
    <lineage>
        <taxon>Eukaryota</taxon>
        <taxon>Fungi</taxon>
        <taxon>Dikarya</taxon>
        <taxon>Basidiomycota</taxon>
        <taxon>Agaricomycotina</taxon>
        <taxon>Agaricomycetes</taxon>
        <taxon>Cantharellales</taxon>
        <taxon>Ceratobasidiaceae</taxon>
        <taxon>Rhizoctonia</taxon>
    </lineage>
</organism>
<evidence type="ECO:0000256" key="9">
    <source>
        <dbReference type="PIRSR" id="PIRSR602401-1"/>
    </source>
</evidence>
<reference evidence="10" key="1">
    <citation type="submission" date="2020-05" db="EMBL/GenBank/DDBJ databases">
        <title>Evolutionary and genomic comparisons of hybrid uninucleate and nonhybrid Rhizoctonia fungi.</title>
        <authorList>
            <person name="Li C."/>
            <person name="Chen X."/>
        </authorList>
    </citation>
    <scope>NUCLEOTIDE SEQUENCE</scope>
    <source>
        <strain evidence="10">AG-1 IA</strain>
    </source>
</reference>
<feature type="binding site" description="axial binding residue" evidence="9">
    <location>
        <position position="852"/>
    </location>
    <ligand>
        <name>heme</name>
        <dbReference type="ChEBI" id="CHEBI:30413"/>
    </ligand>
    <ligandPart>
        <name>Fe</name>
        <dbReference type="ChEBI" id="CHEBI:18248"/>
    </ligandPart>
</feature>
<dbReference type="GO" id="GO:0005506">
    <property type="term" value="F:iron ion binding"/>
    <property type="evidence" value="ECO:0007669"/>
    <property type="project" value="InterPro"/>
</dbReference>
<dbReference type="CDD" id="cd11061">
    <property type="entry name" value="CYP67-like"/>
    <property type="match status" value="1"/>
</dbReference>
<keyword evidence="7 9" id="KW-0408">Iron</keyword>
<evidence type="ECO:0000256" key="8">
    <source>
        <dbReference type="ARBA" id="ARBA00023033"/>
    </source>
</evidence>
<dbReference type="RefSeq" id="XP_043184221.1">
    <property type="nucleotide sequence ID" value="XM_043330124.1"/>
</dbReference>
<dbReference type="GO" id="GO:0016705">
    <property type="term" value="F:oxidoreductase activity, acting on paired donors, with incorporation or reduction of molecular oxygen"/>
    <property type="evidence" value="ECO:0007669"/>
    <property type="project" value="InterPro"/>
</dbReference>
<dbReference type="Proteomes" id="UP000650533">
    <property type="component" value="Chromosome 11"/>
</dbReference>
<dbReference type="InterPro" id="IPR036396">
    <property type="entry name" value="Cyt_P450_sf"/>
</dbReference>
<sequence>MLAFLTRMLLKYIVYGHGLLKSEFYHAFKHGPSNDIFNTPDKVEHSKKRKRLANIFSAQSVFAFEPRVREHIRQLCAQWDLRCRESACGVSGDNWSANDGKAVIDLCAQISYLAFDIIGDLALGSSFGLIQAQKDSSLSIESVNAFGDPQRGTIEIPVVKTIVRGGVSMMGIGVFPAWTHRFLQCLPWNLVGLFDSLNFFKLATTSVHGRIKRGPKEVIQDGKRSIDIMEKLLEVEEDGRPLPTHELTAEAIVLLIAGSDTISRELQIELDQHIPFQTSSEPQGKEGLDIRLHDIVVRYDDVKALPYLEACIKEALRLQSPTATGLPRVVPPGNGVIVSGEPFKPGKVRVIEAPRSFTIMDTERIQLGQYFLALAALVLAYYGLPYLLDPYDYRRRFPGPPLAGFTNWWMSMIIHTGRHSEIVQRLHEKYGTFVRLGPNHISVADPDSLEIVYGHALLKSEFYNTFKLGPKCDIFNTRDKAEHLIKRKRVANIFSAQNSLAFEPRIRSHIRQLCAQWDLRCKQAVREVSSTNRAVNNGRAVIDVCAQVSYLAFDIIGDLALGSPFGLVKAQKDSTLSIESVDESGETTRGTLEIPVIEIIARAGVSIVSIGVFPSWVHKLFLFLPWNLVGLFDRINFFRLVKTSLEARIKRGPKEIIEDGKRSIDIIDKFLEVQDDDGTPLSKEELMAEASVLLIAGSDTTSNTLGCLFYYLAIHPEIQRQLQAEIDQHIPYDSSKEPESKQDLTPPPYEAVVHYDDVKKLTYLDACIREALRIQSPVATGLPRVVPPGTSVTISGQTFKAGSVISVPSYTTNRSSVWGDDPSEFIPERWLSDKSSSLNKYFVPFSLGPRACIGRNIAHINLMLTAATLIRRYDVERLPTTKLSNHEGFIRTAVHCDVMIKRRKI</sequence>
<dbReference type="InterPro" id="IPR050121">
    <property type="entry name" value="Cytochrome_P450_monoxygenase"/>
</dbReference>
<dbReference type="InterPro" id="IPR001128">
    <property type="entry name" value="Cyt_P450"/>
</dbReference>
<evidence type="ECO:0000256" key="1">
    <source>
        <dbReference type="ARBA" id="ARBA00001971"/>
    </source>
</evidence>
<evidence type="ECO:0000256" key="7">
    <source>
        <dbReference type="ARBA" id="ARBA00023004"/>
    </source>
</evidence>
<keyword evidence="8" id="KW-0503">Monooxygenase</keyword>
<proteinExistence type="inferred from homology"/>
<evidence type="ECO:0000256" key="4">
    <source>
        <dbReference type="ARBA" id="ARBA00022617"/>
    </source>
</evidence>
<evidence type="ECO:0000256" key="2">
    <source>
        <dbReference type="ARBA" id="ARBA00005179"/>
    </source>
</evidence>
<dbReference type="Gene3D" id="1.10.630.10">
    <property type="entry name" value="Cytochrome P450"/>
    <property type="match status" value="2"/>
</dbReference>
<keyword evidence="6" id="KW-0560">Oxidoreductase</keyword>
<comment type="pathway">
    <text evidence="2">Secondary metabolite biosynthesis.</text>
</comment>
<keyword evidence="5 9" id="KW-0479">Metal-binding</keyword>
<dbReference type="AlphaFoldDB" id="A0A8H8SZU4"/>
<dbReference type="SUPFAM" id="SSF48264">
    <property type="entry name" value="Cytochrome P450"/>
    <property type="match status" value="2"/>
</dbReference>
<dbReference type="PANTHER" id="PTHR24305">
    <property type="entry name" value="CYTOCHROME P450"/>
    <property type="match status" value="1"/>
</dbReference>
<dbReference type="InterPro" id="IPR002401">
    <property type="entry name" value="Cyt_P450_E_grp-I"/>
</dbReference>
<dbReference type="GeneID" id="67032587"/>
<dbReference type="PANTHER" id="PTHR24305:SF29">
    <property type="entry name" value="BENZOATE-PARA-HYDROXYLASE"/>
    <property type="match status" value="1"/>
</dbReference>
<dbReference type="EMBL" id="CP059668">
    <property type="protein sequence ID" value="QRW23984.1"/>
    <property type="molecule type" value="Genomic_DNA"/>
</dbReference>